<dbReference type="GO" id="GO:0005737">
    <property type="term" value="C:cytoplasm"/>
    <property type="evidence" value="ECO:0007669"/>
    <property type="project" value="TreeGrafter"/>
</dbReference>
<gene>
    <name evidence="3" type="ORF">EQG68_14605</name>
</gene>
<dbReference type="OrthoDB" id="1081439at2"/>
<evidence type="ECO:0000313" key="4">
    <source>
        <dbReference type="Proteomes" id="UP000289734"/>
    </source>
</evidence>
<dbReference type="PROSITE" id="PS50012">
    <property type="entry name" value="RCC1_3"/>
    <property type="match status" value="3"/>
</dbReference>
<dbReference type="InterPro" id="IPR051553">
    <property type="entry name" value="Ran_GTPase-activating"/>
</dbReference>
<dbReference type="GO" id="GO:0005085">
    <property type="term" value="F:guanyl-nucleotide exchange factor activity"/>
    <property type="evidence" value="ECO:0007669"/>
    <property type="project" value="TreeGrafter"/>
</dbReference>
<dbReference type="Pfam" id="PF00415">
    <property type="entry name" value="RCC1"/>
    <property type="match status" value="2"/>
</dbReference>
<dbReference type="NCBIfam" id="TIGR04183">
    <property type="entry name" value="Por_Secre_tail"/>
    <property type="match status" value="1"/>
</dbReference>
<evidence type="ECO:0000259" key="2">
    <source>
        <dbReference type="Pfam" id="PF18962"/>
    </source>
</evidence>
<dbReference type="PANTHER" id="PTHR45982:SF1">
    <property type="entry name" value="REGULATOR OF CHROMOSOME CONDENSATION"/>
    <property type="match status" value="1"/>
</dbReference>
<dbReference type="AlphaFoldDB" id="A0A4Q1KGG0"/>
<dbReference type="InterPro" id="IPR026444">
    <property type="entry name" value="Secre_tail"/>
</dbReference>
<name>A0A4Q1KGG0_9FLAO</name>
<protein>
    <submittedName>
        <fullName evidence="3">T9SS type A sorting domain-containing protein</fullName>
    </submittedName>
</protein>
<comment type="caution">
    <text evidence="3">The sequence shown here is derived from an EMBL/GenBank/DDBJ whole genome shotgun (WGS) entry which is preliminary data.</text>
</comment>
<dbReference type="Pfam" id="PF18962">
    <property type="entry name" value="Por_Secre_tail"/>
    <property type="match status" value="1"/>
</dbReference>
<dbReference type="RefSeq" id="WP_129465630.1">
    <property type="nucleotide sequence ID" value="NZ_SBKQ01000020.1"/>
</dbReference>
<dbReference type="Proteomes" id="UP000289734">
    <property type="component" value="Unassembled WGS sequence"/>
</dbReference>
<dbReference type="SUPFAM" id="SSF50985">
    <property type="entry name" value="RCC1/BLIP-II"/>
    <property type="match status" value="2"/>
</dbReference>
<accession>A0A4Q1KGG0</accession>
<dbReference type="Gene3D" id="2.130.10.30">
    <property type="entry name" value="Regulator of chromosome condensation 1/beta-lactamase-inhibitor protein II"/>
    <property type="match status" value="2"/>
</dbReference>
<reference evidence="4" key="1">
    <citation type="submission" date="2019-01" db="EMBL/GenBank/DDBJ databases">
        <title>Cytophagaceae bacterium strain CAR-16.</title>
        <authorList>
            <person name="Chen W.-M."/>
        </authorList>
    </citation>
    <scope>NUCLEOTIDE SEQUENCE [LARGE SCALE GENOMIC DNA]</scope>
    <source>
        <strain evidence="4">ICH-30</strain>
    </source>
</reference>
<sequence>MKRKLLYLFLFIYSYSQGQCFGSLRHPGYTVLSDGTLWYWGYANSFTGFGFPLGSPIVFLPFNQIGTDSDWSQKYSAASHRLFIKNNGELWGWGNATQGQLGNGTSGTNNYYTSPILVSTEHWIEVAGNGAHSLGIKVDGTLWAWGRNDVHQLGLNSTVGQILIPTQVGVDSDWSKVFCSSNGSLAIKSDGTLWAWGTAAFYSFDFNSNGTIPQQVGTDTDWIDVYCTYGPYFALKSDGTLWAWGQNPTSYYSGFYGNGLPDTNDYEHGPVQVGTEADWIKVRSAERNVIGLKSDGTVWLWGENWLGVLGLGLSGSQYSPQLLGIQTNWVDIGLSGNMFYAYNSDGQLYNWGSTIDYDTNQTVYITSPTPYGEPCLLSINDDRKSDLLIYPNPVVDQLTISLKNTTTEVNKLFIYNSLGQLVLENQFTQNEISISVSHLSKGVYFLRVDHGEGVEQVKFVKR</sequence>
<keyword evidence="1" id="KW-0732">Signal</keyword>
<evidence type="ECO:0000256" key="1">
    <source>
        <dbReference type="ARBA" id="ARBA00022729"/>
    </source>
</evidence>
<evidence type="ECO:0000313" key="3">
    <source>
        <dbReference type="EMBL" id="RXR27731.1"/>
    </source>
</evidence>
<organism evidence="3 4">
    <name type="scientific">Flavobacterium piscinae</name>
    <dbReference type="NCBI Taxonomy" id="2506424"/>
    <lineage>
        <taxon>Bacteria</taxon>
        <taxon>Pseudomonadati</taxon>
        <taxon>Bacteroidota</taxon>
        <taxon>Flavobacteriia</taxon>
        <taxon>Flavobacteriales</taxon>
        <taxon>Flavobacteriaceae</taxon>
        <taxon>Flavobacterium</taxon>
    </lineage>
</organism>
<dbReference type="EMBL" id="SBKQ01000020">
    <property type="protein sequence ID" value="RXR27731.1"/>
    <property type="molecule type" value="Genomic_DNA"/>
</dbReference>
<feature type="domain" description="Secretion system C-terminal sorting" evidence="2">
    <location>
        <begin position="389"/>
        <end position="459"/>
    </location>
</feature>
<dbReference type="InterPro" id="IPR009091">
    <property type="entry name" value="RCC1/BLIP-II"/>
</dbReference>
<dbReference type="PANTHER" id="PTHR45982">
    <property type="entry name" value="REGULATOR OF CHROMOSOME CONDENSATION"/>
    <property type="match status" value="1"/>
</dbReference>
<dbReference type="InterPro" id="IPR000408">
    <property type="entry name" value="Reg_chr_condens"/>
</dbReference>
<keyword evidence="4" id="KW-1185">Reference proteome</keyword>
<proteinExistence type="predicted"/>